<keyword evidence="3" id="KW-0238">DNA-binding</keyword>
<sequence length="181" mass="20527">MKPTEDWHPAEVVAALRKIGTNMAELSREFGLGPSTLSNTLNRGWPRGEWIIALRLNLHPSQIWPSRYFDHNGYLKERKPRHSSRGVGGELVNRFDSKNPESSMTDEILLKTGLQLLREECNISAREISEALDIPLLSVVQIERLAKDVKLSDLRRYIEAIGGELSLRVKLPSGDIRTFKV</sequence>
<keyword evidence="4" id="KW-0804">Transcription</keyword>
<dbReference type="EMBL" id="FORG01000065">
    <property type="protein sequence ID" value="SFK34113.1"/>
    <property type="molecule type" value="Genomic_DNA"/>
</dbReference>
<keyword evidence="2" id="KW-0805">Transcription regulation</keyword>
<protein>
    <submittedName>
        <fullName evidence="6">Transcriptional regulator, Nlp family</fullName>
    </submittedName>
</protein>
<dbReference type="Gene3D" id="1.10.260.40">
    <property type="entry name" value="lambda repressor-like DNA-binding domains"/>
    <property type="match status" value="1"/>
</dbReference>
<dbReference type="GO" id="GO:0003677">
    <property type="term" value="F:DNA binding"/>
    <property type="evidence" value="ECO:0007669"/>
    <property type="project" value="UniProtKB-KW"/>
</dbReference>
<evidence type="ECO:0000256" key="2">
    <source>
        <dbReference type="ARBA" id="ARBA00023015"/>
    </source>
</evidence>
<dbReference type="OrthoDB" id="5405994at2"/>
<gene>
    <name evidence="6" type="ORF">SAMN05421680_1652</name>
</gene>
<evidence type="ECO:0000313" key="6">
    <source>
        <dbReference type="EMBL" id="SFK34113.1"/>
    </source>
</evidence>
<evidence type="ECO:0000256" key="3">
    <source>
        <dbReference type="ARBA" id="ARBA00023125"/>
    </source>
</evidence>
<evidence type="ECO:0000256" key="1">
    <source>
        <dbReference type="ARBA" id="ARBA00006157"/>
    </source>
</evidence>
<feature type="domain" description="Ner winged helix-turn-helix DNA-binding" evidence="5">
    <location>
        <begin position="6"/>
        <end position="79"/>
    </location>
</feature>
<reference evidence="7" key="1">
    <citation type="submission" date="2016-10" db="EMBL/GenBank/DDBJ databases">
        <authorList>
            <person name="Varghese N."/>
            <person name="Submissions S."/>
        </authorList>
    </citation>
    <scope>NUCLEOTIDE SEQUENCE [LARGE SCALE GENOMIC DNA]</scope>
    <source>
        <strain evidence="7">DSM 17908</strain>
    </source>
</reference>
<comment type="similarity">
    <text evidence="1">Belongs to the ner transcriptional regulatory family.</text>
</comment>
<evidence type="ECO:0000259" key="5">
    <source>
        <dbReference type="Pfam" id="PF13693"/>
    </source>
</evidence>
<dbReference type="SUPFAM" id="SSF47413">
    <property type="entry name" value="lambda repressor-like DNA-binding domains"/>
    <property type="match status" value="2"/>
</dbReference>
<evidence type="ECO:0000256" key="4">
    <source>
        <dbReference type="ARBA" id="ARBA00023163"/>
    </source>
</evidence>
<dbReference type="InterPro" id="IPR038722">
    <property type="entry name" value="Ner_HTH_dom"/>
</dbReference>
<proteinExistence type="inferred from homology"/>
<evidence type="ECO:0000313" key="7">
    <source>
        <dbReference type="Proteomes" id="UP000198919"/>
    </source>
</evidence>
<dbReference type="AlphaFoldDB" id="A0A1I3YQR2"/>
<dbReference type="InterPro" id="IPR010982">
    <property type="entry name" value="Lambda_DNA-bd_dom_sf"/>
</dbReference>
<dbReference type="Pfam" id="PF13693">
    <property type="entry name" value="HTH_35"/>
    <property type="match status" value="1"/>
</dbReference>
<accession>A0A1I3YQR2</accession>
<organism evidence="6 7">
    <name type="scientific">Xenorhabdus mauleonii</name>
    <dbReference type="NCBI Taxonomy" id="351675"/>
    <lineage>
        <taxon>Bacteria</taxon>
        <taxon>Pseudomonadati</taxon>
        <taxon>Pseudomonadota</taxon>
        <taxon>Gammaproteobacteria</taxon>
        <taxon>Enterobacterales</taxon>
        <taxon>Morganellaceae</taxon>
        <taxon>Xenorhabdus</taxon>
    </lineage>
</organism>
<name>A0A1I3YQR2_9GAMM</name>
<dbReference type="Proteomes" id="UP000198919">
    <property type="component" value="Unassembled WGS sequence"/>
</dbReference>